<evidence type="ECO:0000256" key="1">
    <source>
        <dbReference type="SAM" id="MobiDB-lite"/>
    </source>
</evidence>
<dbReference type="EMBL" id="JXTB01000352">
    <property type="protein sequence ID" value="PON44347.1"/>
    <property type="molecule type" value="Genomic_DNA"/>
</dbReference>
<feature type="compositionally biased region" description="Pro residues" evidence="1">
    <location>
        <begin position="77"/>
        <end position="86"/>
    </location>
</feature>
<feature type="signal peptide" evidence="2">
    <location>
        <begin position="1"/>
        <end position="18"/>
    </location>
</feature>
<protein>
    <submittedName>
        <fullName evidence="3">Uncharacterized protein</fullName>
    </submittedName>
</protein>
<evidence type="ECO:0000313" key="3">
    <source>
        <dbReference type="EMBL" id="PON44347.1"/>
    </source>
</evidence>
<proteinExistence type="predicted"/>
<feature type="region of interest" description="Disordered" evidence="1">
    <location>
        <begin position="42"/>
        <end position="86"/>
    </location>
</feature>
<keyword evidence="4" id="KW-1185">Reference proteome</keyword>
<feature type="chain" id="PRO_5015109803" evidence="2">
    <location>
        <begin position="19"/>
        <end position="86"/>
    </location>
</feature>
<sequence>MIFIIFFSLLFKPLPSEAEMISMNRKSLLGKVSEELNAVHPPPVEEYNIPANPPPVENYNIEHEVPGGANPIGNHHQPPPGVSPPS</sequence>
<comment type="caution">
    <text evidence="3">The sequence shown here is derived from an EMBL/GenBank/DDBJ whole genome shotgun (WGS) entry which is preliminary data.</text>
</comment>
<evidence type="ECO:0000313" key="4">
    <source>
        <dbReference type="Proteomes" id="UP000237105"/>
    </source>
</evidence>
<name>A0A2P5B6E4_PARAD</name>
<dbReference type="Proteomes" id="UP000237105">
    <property type="component" value="Unassembled WGS sequence"/>
</dbReference>
<keyword evidence="2" id="KW-0732">Signal</keyword>
<accession>A0A2P5B6E4</accession>
<reference evidence="4" key="1">
    <citation type="submission" date="2016-06" db="EMBL/GenBank/DDBJ databases">
        <title>Parallel loss of symbiosis genes in relatives of nitrogen-fixing non-legume Parasponia.</title>
        <authorList>
            <person name="Van Velzen R."/>
            <person name="Holmer R."/>
            <person name="Bu F."/>
            <person name="Rutten L."/>
            <person name="Van Zeijl A."/>
            <person name="Liu W."/>
            <person name="Santuari L."/>
            <person name="Cao Q."/>
            <person name="Sharma T."/>
            <person name="Shen D."/>
            <person name="Roswanjaya Y."/>
            <person name="Wardhani T."/>
            <person name="Kalhor M.S."/>
            <person name="Jansen J."/>
            <person name="Van den Hoogen J."/>
            <person name="Gungor B."/>
            <person name="Hartog M."/>
            <person name="Hontelez J."/>
            <person name="Verver J."/>
            <person name="Yang W.-C."/>
            <person name="Schijlen E."/>
            <person name="Repin R."/>
            <person name="Schilthuizen M."/>
            <person name="Schranz E."/>
            <person name="Heidstra R."/>
            <person name="Miyata K."/>
            <person name="Fedorova E."/>
            <person name="Kohlen W."/>
            <person name="Bisseling T."/>
            <person name="Smit S."/>
            <person name="Geurts R."/>
        </authorList>
    </citation>
    <scope>NUCLEOTIDE SEQUENCE [LARGE SCALE GENOMIC DNA]</scope>
    <source>
        <strain evidence="4">cv. WU1-14</strain>
    </source>
</reference>
<organism evidence="3 4">
    <name type="scientific">Parasponia andersonii</name>
    <name type="common">Sponia andersonii</name>
    <dbReference type="NCBI Taxonomy" id="3476"/>
    <lineage>
        <taxon>Eukaryota</taxon>
        <taxon>Viridiplantae</taxon>
        <taxon>Streptophyta</taxon>
        <taxon>Embryophyta</taxon>
        <taxon>Tracheophyta</taxon>
        <taxon>Spermatophyta</taxon>
        <taxon>Magnoliopsida</taxon>
        <taxon>eudicotyledons</taxon>
        <taxon>Gunneridae</taxon>
        <taxon>Pentapetalae</taxon>
        <taxon>rosids</taxon>
        <taxon>fabids</taxon>
        <taxon>Rosales</taxon>
        <taxon>Cannabaceae</taxon>
        <taxon>Parasponia</taxon>
    </lineage>
</organism>
<dbReference type="AlphaFoldDB" id="A0A2P5B6E4"/>
<dbReference type="OrthoDB" id="10409686at2759"/>
<gene>
    <name evidence="3" type="ORF">PanWU01x14_267360</name>
</gene>
<evidence type="ECO:0000256" key="2">
    <source>
        <dbReference type="SAM" id="SignalP"/>
    </source>
</evidence>